<dbReference type="InterPro" id="IPR014729">
    <property type="entry name" value="Rossmann-like_a/b/a_fold"/>
</dbReference>
<feature type="binding site" evidence="8">
    <location>
        <position position="190"/>
    </location>
    <ligand>
        <name>ATP</name>
        <dbReference type="ChEBI" id="CHEBI:30616"/>
    </ligand>
</feature>
<dbReference type="GO" id="GO:0005829">
    <property type="term" value="C:cytosol"/>
    <property type="evidence" value="ECO:0007669"/>
    <property type="project" value="TreeGrafter"/>
</dbReference>
<keyword evidence="2 8" id="KW-0436">Ligase</keyword>
<keyword evidence="5 8" id="KW-0648">Protein biosynthesis</keyword>
<keyword evidence="8" id="KW-0963">Cytoplasm</keyword>
<evidence type="ECO:0000256" key="9">
    <source>
        <dbReference type="RuleBase" id="RU363036"/>
    </source>
</evidence>
<dbReference type="InterPro" id="IPR001412">
    <property type="entry name" value="aa-tRNA-synth_I_CS"/>
</dbReference>
<dbReference type="InterPro" id="IPR024109">
    <property type="entry name" value="Trp-tRNA-ligase_bac-type"/>
</dbReference>
<reference evidence="10" key="1">
    <citation type="journal article" date="2021" name="PeerJ">
        <title>Extensive microbial diversity within the chicken gut microbiome revealed by metagenomics and culture.</title>
        <authorList>
            <person name="Gilroy R."/>
            <person name="Ravi A."/>
            <person name="Getino M."/>
            <person name="Pursley I."/>
            <person name="Horton D.L."/>
            <person name="Alikhan N.F."/>
            <person name="Baker D."/>
            <person name="Gharbi K."/>
            <person name="Hall N."/>
            <person name="Watson M."/>
            <person name="Adriaenssens E.M."/>
            <person name="Foster-Nyarko E."/>
            <person name="Jarju S."/>
            <person name="Secka A."/>
            <person name="Antonio M."/>
            <person name="Oren A."/>
            <person name="Chaudhuri R.R."/>
            <person name="La Ragione R."/>
            <person name="Hildebrand F."/>
            <person name="Pallen M.J."/>
        </authorList>
    </citation>
    <scope>NUCLEOTIDE SEQUENCE</scope>
    <source>
        <strain evidence="10">811</strain>
    </source>
</reference>
<dbReference type="Gene3D" id="3.40.50.620">
    <property type="entry name" value="HUPs"/>
    <property type="match status" value="1"/>
</dbReference>
<evidence type="ECO:0000313" key="11">
    <source>
        <dbReference type="Proteomes" id="UP000824204"/>
    </source>
</evidence>
<keyword evidence="4 8" id="KW-0067">ATP-binding</keyword>
<dbReference type="GO" id="GO:0004830">
    <property type="term" value="F:tryptophan-tRNA ligase activity"/>
    <property type="evidence" value="ECO:0007669"/>
    <property type="project" value="UniProtKB-UniRule"/>
</dbReference>
<dbReference type="SUPFAM" id="SSF52374">
    <property type="entry name" value="Nucleotidylyl transferase"/>
    <property type="match status" value="1"/>
</dbReference>
<comment type="function">
    <text evidence="8">Catalyzes the attachment of tryptophan to tRNA(Trp).</text>
</comment>
<dbReference type="GO" id="GO:0005524">
    <property type="term" value="F:ATP binding"/>
    <property type="evidence" value="ECO:0007669"/>
    <property type="project" value="UniProtKB-UniRule"/>
</dbReference>
<dbReference type="Proteomes" id="UP000824204">
    <property type="component" value="Unassembled WGS sequence"/>
</dbReference>
<accession>A0A9D2AEX2</accession>
<feature type="binding site" evidence="8">
    <location>
        <begin position="22"/>
        <end position="23"/>
    </location>
    <ligand>
        <name>ATP</name>
        <dbReference type="ChEBI" id="CHEBI:30616"/>
    </ligand>
</feature>
<comment type="subunit">
    <text evidence="8">Homodimer.</text>
</comment>
<dbReference type="NCBIfam" id="TIGR00233">
    <property type="entry name" value="trpS"/>
    <property type="match status" value="1"/>
</dbReference>
<name>A0A9D2AEX2_9FIRM</name>
<dbReference type="Gene3D" id="1.10.240.10">
    <property type="entry name" value="Tyrosyl-Transfer RNA Synthetase"/>
    <property type="match status" value="1"/>
</dbReference>
<dbReference type="InterPro" id="IPR002305">
    <property type="entry name" value="aa-tRNA-synth_Ic"/>
</dbReference>
<dbReference type="HAMAP" id="MF_00140_B">
    <property type="entry name" value="Trp_tRNA_synth_B"/>
    <property type="match status" value="1"/>
</dbReference>
<evidence type="ECO:0000313" key="10">
    <source>
        <dbReference type="EMBL" id="HIX07283.1"/>
    </source>
</evidence>
<evidence type="ECO:0000256" key="7">
    <source>
        <dbReference type="ARBA" id="ARBA00049929"/>
    </source>
</evidence>
<feature type="binding site" evidence="8">
    <location>
        <begin position="14"/>
        <end position="16"/>
    </location>
    <ligand>
        <name>ATP</name>
        <dbReference type="ChEBI" id="CHEBI:30616"/>
    </ligand>
</feature>
<dbReference type="EMBL" id="DXFX01000031">
    <property type="protein sequence ID" value="HIX07283.1"/>
    <property type="molecule type" value="Genomic_DNA"/>
</dbReference>
<evidence type="ECO:0000256" key="1">
    <source>
        <dbReference type="ARBA" id="ARBA00005594"/>
    </source>
</evidence>
<dbReference type="GO" id="GO:0006436">
    <property type="term" value="P:tryptophanyl-tRNA aminoacylation"/>
    <property type="evidence" value="ECO:0007669"/>
    <property type="project" value="UniProtKB-UniRule"/>
</dbReference>
<dbReference type="Pfam" id="PF00579">
    <property type="entry name" value="tRNA-synt_1b"/>
    <property type="match status" value="1"/>
</dbReference>
<keyword evidence="6 8" id="KW-0030">Aminoacyl-tRNA synthetase</keyword>
<dbReference type="FunFam" id="1.10.240.10:FF:000002">
    <property type="entry name" value="Tryptophan--tRNA ligase"/>
    <property type="match status" value="1"/>
</dbReference>
<feature type="binding site" evidence="8">
    <location>
        <begin position="199"/>
        <end position="203"/>
    </location>
    <ligand>
        <name>ATP</name>
        <dbReference type="ChEBI" id="CHEBI:30616"/>
    </ligand>
</feature>
<evidence type="ECO:0000256" key="5">
    <source>
        <dbReference type="ARBA" id="ARBA00022917"/>
    </source>
</evidence>
<proteinExistence type="inferred from homology"/>
<dbReference type="PROSITE" id="PS00178">
    <property type="entry name" value="AA_TRNA_LIGASE_I"/>
    <property type="match status" value="1"/>
</dbReference>
<gene>
    <name evidence="8 10" type="primary">trpS</name>
    <name evidence="10" type="ORF">H9741_02310</name>
</gene>
<comment type="similarity">
    <text evidence="1 8 9">Belongs to the class-I aminoacyl-tRNA synthetase family.</text>
</comment>
<dbReference type="InterPro" id="IPR002306">
    <property type="entry name" value="Trp-tRNA-ligase"/>
</dbReference>
<dbReference type="InterPro" id="IPR050203">
    <property type="entry name" value="Trp-tRNA_synthetase"/>
</dbReference>
<feature type="short sequence motif" description="'HIGH' region" evidence="8">
    <location>
        <begin position="15"/>
        <end position="23"/>
    </location>
</feature>
<reference evidence="10" key="2">
    <citation type="submission" date="2021-04" db="EMBL/GenBank/DDBJ databases">
        <authorList>
            <person name="Gilroy R."/>
        </authorList>
    </citation>
    <scope>NUCLEOTIDE SEQUENCE</scope>
    <source>
        <strain evidence="10">811</strain>
    </source>
</reference>
<dbReference type="PANTHER" id="PTHR43766">
    <property type="entry name" value="TRYPTOPHAN--TRNA LIGASE, MITOCHONDRIAL"/>
    <property type="match status" value="1"/>
</dbReference>
<dbReference type="CDD" id="cd00806">
    <property type="entry name" value="TrpRS_core"/>
    <property type="match status" value="1"/>
</dbReference>
<dbReference type="PRINTS" id="PR01039">
    <property type="entry name" value="TRNASYNTHTRP"/>
</dbReference>
<evidence type="ECO:0000256" key="6">
    <source>
        <dbReference type="ARBA" id="ARBA00023146"/>
    </source>
</evidence>
<dbReference type="PANTHER" id="PTHR43766:SF1">
    <property type="entry name" value="TRYPTOPHAN--TRNA LIGASE, MITOCHONDRIAL"/>
    <property type="match status" value="1"/>
</dbReference>
<feature type="binding site" evidence="8">
    <location>
        <begin position="150"/>
        <end position="152"/>
    </location>
    <ligand>
        <name>ATP</name>
        <dbReference type="ChEBI" id="CHEBI:30616"/>
    </ligand>
</feature>
<organism evidence="10 11">
    <name type="scientific">Candidatus Borkfalkia faecipullorum</name>
    <dbReference type="NCBI Taxonomy" id="2838510"/>
    <lineage>
        <taxon>Bacteria</taxon>
        <taxon>Bacillati</taxon>
        <taxon>Bacillota</taxon>
        <taxon>Clostridia</taxon>
        <taxon>Christensenellales</taxon>
        <taxon>Christensenellaceae</taxon>
        <taxon>Candidatus Borkfalkia</taxon>
    </lineage>
</organism>
<dbReference type="EC" id="6.1.1.2" evidence="8"/>
<comment type="caution">
    <text evidence="10">The sequence shown here is derived from an EMBL/GenBank/DDBJ whole genome shotgun (WGS) entry which is preliminary data.</text>
</comment>
<sequence>MEEKVKSSLFSAVQPSGAVTIGNYIGAIRNFVKLQDEYNCIYAVADLHAITVRQEPAVLRRNTLELMALFLACGIDPKKCVLFVQSHVPAHCELAWVLNTISYPGELSRMTQFKDKSAKHAENVNMGLMDYPVLMAADILLYQAALVPVGADQKQHLELTRDLAIRFNNRYGQTFTVPDGYILKDSGARIMSLADPSKKMSKSDDNPNAFVTMGDDRDSILRKFKRAVTDSDSEIRYDPENKPGVSNLLTIYHAFTGKSLADSEREFAGKGYGEFKEAVGEAVADALAPIQAEKARLLADKAYINSIISEGDNAAFRMARKTLSKVYRKIGFYSGE</sequence>
<comment type="catalytic activity">
    <reaction evidence="7 8">
        <text>tRNA(Trp) + L-tryptophan + ATP = L-tryptophyl-tRNA(Trp) + AMP + diphosphate + H(+)</text>
        <dbReference type="Rhea" id="RHEA:24080"/>
        <dbReference type="Rhea" id="RHEA-COMP:9671"/>
        <dbReference type="Rhea" id="RHEA-COMP:9705"/>
        <dbReference type="ChEBI" id="CHEBI:15378"/>
        <dbReference type="ChEBI" id="CHEBI:30616"/>
        <dbReference type="ChEBI" id="CHEBI:33019"/>
        <dbReference type="ChEBI" id="CHEBI:57912"/>
        <dbReference type="ChEBI" id="CHEBI:78442"/>
        <dbReference type="ChEBI" id="CHEBI:78535"/>
        <dbReference type="ChEBI" id="CHEBI:456215"/>
        <dbReference type="EC" id="6.1.1.2"/>
    </reaction>
</comment>
<evidence type="ECO:0000256" key="2">
    <source>
        <dbReference type="ARBA" id="ARBA00022598"/>
    </source>
</evidence>
<feature type="binding site" evidence="8">
    <location>
        <position position="138"/>
    </location>
    <ligand>
        <name>L-tryptophan</name>
        <dbReference type="ChEBI" id="CHEBI:57912"/>
    </ligand>
</feature>
<comment type="subcellular location">
    <subcellularLocation>
        <location evidence="8">Cytoplasm</location>
    </subcellularLocation>
</comment>
<evidence type="ECO:0000256" key="4">
    <source>
        <dbReference type="ARBA" id="ARBA00022840"/>
    </source>
</evidence>
<dbReference type="AlphaFoldDB" id="A0A9D2AEX2"/>
<evidence type="ECO:0000256" key="8">
    <source>
        <dbReference type="HAMAP-Rule" id="MF_00140"/>
    </source>
</evidence>
<feature type="short sequence motif" description="'KMSKS' region" evidence="8">
    <location>
        <begin position="199"/>
        <end position="203"/>
    </location>
</feature>
<protein>
    <recommendedName>
        <fullName evidence="8">Tryptophan--tRNA ligase</fullName>
        <ecNumber evidence="8">6.1.1.2</ecNumber>
    </recommendedName>
    <alternativeName>
        <fullName evidence="8">Tryptophanyl-tRNA synthetase</fullName>
        <shortName evidence="8">TrpRS</shortName>
    </alternativeName>
</protein>
<keyword evidence="3 8" id="KW-0547">Nucleotide-binding</keyword>
<evidence type="ECO:0000256" key="3">
    <source>
        <dbReference type="ARBA" id="ARBA00022741"/>
    </source>
</evidence>